<dbReference type="GO" id="GO:0015297">
    <property type="term" value="F:antiporter activity"/>
    <property type="evidence" value="ECO:0007669"/>
    <property type="project" value="InterPro"/>
</dbReference>
<feature type="transmembrane region" description="Helical" evidence="6">
    <location>
        <begin position="100"/>
        <end position="125"/>
    </location>
</feature>
<evidence type="ECO:0000256" key="7">
    <source>
        <dbReference type="SAM" id="MobiDB-lite"/>
    </source>
</evidence>
<dbReference type="PANTHER" id="PTHR42893:SF9">
    <property type="entry name" value="PROTEIN DETOXIFICATION 46, CHLOROPLASTIC"/>
    <property type="match status" value="1"/>
</dbReference>
<dbReference type="CDD" id="cd13136">
    <property type="entry name" value="MATE_DinF_like"/>
    <property type="match status" value="1"/>
</dbReference>
<keyword evidence="9" id="KW-1185">Reference proteome</keyword>
<reference evidence="8" key="1">
    <citation type="journal article" date="2022" name="Cell">
        <title>Repeat-based holocentromeres influence genome architecture and karyotype evolution.</title>
        <authorList>
            <person name="Hofstatter P.G."/>
            <person name="Thangavel G."/>
            <person name="Lux T."/>
            <person name="Neumann P."/>
            <person name="Vondrak T."/>
            <person name="Novak P."/>
            <person name="Zhang M."/>
            <person name="Costa L."/>
            <person name="Castellani M."/>
            <person name="Scott A."/>
            <person name="Toegelov H."/>
            <person name="Fuchs J."/>
            <person name="Mata-Sucre Y."/>
            <person name="Dias Y."/>
            <person name="Vanzela A.L.L."/>
            <person name="Huettel B."/>
            <person name="Almeida C.C.S."/>
            <person name="Simkova H."/>
            <person name="Souza G."/>
            <person name="Pedrosa-Harand A."/>
            <person name="Macas J."/>
            <person name="Mayer K.F.X."/>
            <person name="Houben A."/>
            <person name="Marques A."/>
        </authorList>
    </citation>
    <scope>NUCLEOTIDE SEQUENCE</scope>
    <source>
        <strain evidence="8">RhyBre1mFocal</strain>
    </source>
</reference>
<keyword evidence="5 6" id="KW-0472">Membrane</keyword>
<dbReference type="PANTHER" id="PTHR42893">
    <property type="entry name" value="PROTEIN DETOXIFICATION 44, CHLOROPLASTIC-RELATED"/>
    <property type="match status" value="1"/>
</dbReference>
<feature type="transmembrane region" description="Helical" evidence="6">
    <location>
        <begin position="275"/>
        <end position="296"/>
    </location>
</feature>
<dbReference type="GO" id="GO:0016020">
    <property type="term" value="C:membrane"/>
    <property type="evidence" value="ECO:0007669"/>
    <property type="project" value="UniProtKB-SubCell"/>
</dbReference>
<evidence type="ECO:0000313" key="9">
    <source>
        <dbReference type="Proteomes" id="UP001151287"/>
    </source>
</evidence>
<comment type="similarity">
    <text evidence="2 6">Belongs to the multi antimicrobial extrusion (MATE) (TC 2.A.66.1) family.</text>
</comment>
<evidence type="ECO:0000256" key="3">
    <source>
        <dbReference type="ARBA" id="ARBA00022692"/>
    </source>
</evidence>
<feature type="transmembrane region" description="Helical" evidence="6">
    <location>
        <begin position="398"/>
        <end position="422"/>
    </location>
</feature>
<feature type="transmembrane region" description="Helical" evidence="6">
    <location>
        <begin position="494"/>
        <end position="515"/>
    </location>
</feature>
<feature type="transmembrane region" description="Helical" evidence="6">
    <location>
        <begin position="470"/>
        <end position="488"/>
    </location>
</feature>
<comment type="caution">
    <text evidence="8">The sequence shown here is derived from an EMBL/GenBank/DDBJ whole genome shotgun (WGS) entry which is preliminary data.</text>
</comment>
<feature type="region of interest" description="Disordered" evidence="7">
    <location>
        <begin position="1"/>
        <end position="29"/>
    </location>
</feature>
<dbReference type="NCBIfam" id="TIGR00797">
    <property type="entry name" value="matE"/>
    <property type="match status" value="1"/>
</dbReference>
<feature type="transmembrane region" description="Helical" evidence="6">
    <location>
        <begin position="145"/>
        <end position="165"/>
    </location>
</feature>
<protein>
    <recommendedName>
        <fullName evidence="6">Protein DETOXIFICATION</fullName>
    </recommendedName>
    <alternativeName>
        <fullName evidence="6">Multidrug and toxic compound extrusion protein</fullName>
    </alternativeName>
</protein>
<gene>
    <name evidence="8" type="ORF">LUZ63_014556</name>
</gene>
<name>A0A9Q0HL90_9POAL</name>
<sequence>MKHTMSVRLLSPTTLRQPSSPLSPRPGPRTSFLLQPWRFTSSRCCSLPPSNSKPLFASHPKSLLLRPSLPSPSAVHCTTYSESDGSVALEKSILEQMKEIVVFAGPAVGLWICGPLMSLIDTMVIGQSSSLELAALGPGTVFCDYLCYIFMFLSIATSNMVATSLAKQDRELAQHQISMLLFVALTCGLGMFLFTKFFGPQVLAAFSGSDNFHLIPAANTYAQIRGFAWPAVLVGMVAQSASLGMKDSWGPLKALTVASVINGFGDIFLCCFCSYGIAGAAWATMLSQIVAAFMMIHNLKGTGFEVFPMAIPSKGELLQIFEIAAPVFITMTSKVAFYALLTYFATSMGAITIAAHQVMINVFCMCTVWGEPLSQTAQSFMPELIHGNNRSLSKARMLLKSLVIIGAITGVTLGVIGTSVPWLFPGLFTSDLAIVRQMHKVLIPYFIALMVTPSIHSLEGTLLAGRDLRYLSLSMSGCFCLSALLASQVSSSRFGLLGCWLTLAGFQWARFLLALQRLISPNGMLYNEDFNQSSDYVKLKAT</sequence>
<evidence type="ECO:0000256" key="2">
    <source>
        <dbReference type="ARBA" id="ARBA00010199"/>
    </source>
</evidence>
<feature type="transmembrane region" description="Helical" evidence="6">
    <location>
        <begin position="177"/>
        <end position="198"/>
    </location>
</feature>
<dbReference type="EMBL" id="JAMQYH010000004">
    <property type="protein sequence ID" value="KAJ1690401.1"/>
    <property type="molecule type" value="Genomic_DNA"/>
</dbReference>
<evidence type="ECO:0000256" key="6">
    <source>
        <dbReference type="RuleBase" id="RU004914"/>
    </source>
</evidence>
<evidence type="ECO:0000313" key="8">
    <source>
        <dbReference type="EMBL" id="KAJ1690401.1"/>
    </source>
</evidence>
<evidence type="ECO:0000256" key="4">
    <source>
        <dbReference type="ARBA" id="ARBA00022989"/>
    </source>
</evidence>
<dbReference type="OrthoDB" id="423427at2759"/>
<dbReference type="InterPro" id="IPR002528">
    <property type="entry name" value="MATE_fam"/>
</dbReference>
<feature type="transmembrane region" description="Helical" evidence="6">
    <location>
        <begin position="218"/>
        <end position="238"/>
    </location>
</feature>
<dbReference type="Pfam" id="PF01554">
    <property type="entry name" value="MatE"/>
    <property type="match status" value="1"/>
</dbReference>
<evidence type="ECO:0000256" key="5">
    <source>
        <dbReference type="ARBA" id="ARBA00023136"/>
    </source>
</evidence>
<dbReference type="Proteomes" id="UP001151287">
    <property type="component" value="Unassembled WGS sequence"/>
</dbReference>
<dbReference type="GO" id="GO:0042910">
    <property type="term" value="F:xenobiotic transmembrane transporter activity"/>
    <property type="evidence" value="ECO:0007669"/>
    <property type="project" value="InterPro"/>
</dbReference>
<feature type="transmembrane region" description="Helical" evidence="6">
    <location>
        <begin position="442"/>
        <end position="458"/>
    </location>
</feature>
<dbReference type="AlphaFoldDB" id="A0A9Q0HL90"/>
<dbReference type="InterPro" id="IPR044644">
    <property type="entry name" value="DinF-like"/>
</dbReference>
<keyword evidence="4 6" id="KW-1133">Transmembrane helix</keyword>
<keyword evidence="3 6" id="KW-0812">Transmembrane</keyword>
<organism evidence="8 9">
    <name type="scientific">Rhynchospora breviuscula</name>
    <dbReference type="NCBI Taxonomy" id="2022672"/>
    <lineage>
        <taxon>Eukaryota</taxon>
        <taxon>Viridiplantae</taxon>
        <taxon>Streptophyta</taxon>
        <taxon>Embryophyta</taxon>
        <taxon>Tracheophyta</taxon>
        <taxon>Spermatophyta</taxon>
        <taxon>Magnoliopsida</taxon>
        <taxon>Liliopsida</taxon>
        <taxon>Poales</taxon>
        <taxon>Cyperaceae</taxon>
        <taxon>Cyperoideae</taxon>
        <taxon>Rhynchosporeae</taxon>
        <taxon>Rhynchospora</taxon>
    </lineage>
</organism>
<feature type="transmembrane region" description="Helical" evidence="6">
    <location>
        <begin position="347"/>
        <end position="370"/>
    </location>
</feature>
<proteinExistence type="inferred from homology"/>
<accession>A0A9Q0HL90</accession>
<evidence type="ECO:0000256" key="1">
    <source>
        <dbReference type="ARBA" id="ARBA00004141"/>
    </source>
</evidence>
<feature type="compositionally biased region" description="Low complexity" evidence="7">
    <location>
        <begin position="9"/>
        <end position="20"/>
    </location>
</feature>
<comment type="subcellular location">
    <subcellularLocation>
        <location evidence="1">Membrane</location>
        <topology evidence="1">Multi-pass membrane protein</topology>
    </subcellularLocation>
</comment>